<dbReference type="AlphaFoldDB" id="A0A1G8F172"/>
<sequence>GNGAAGWLAKKQVGSGWQSMTAILGPGDFNGDGNVDVLARDSGGRLWLYPGNGSAGWLTKALVGSSWNGMTGIL</sequence>
<evidence type="ECO:0008006" key="3">
    <source>
        <dbReference type="Google" id="ProtNLM"/>
    </source>
</evidence>
<keyword evidence="2" id="KW-1185">Reference proteome</keyword>
<evidence type="ECO:0000313" key="2">
    <source>
        <dbReference type="Proteomes" id="UP000199258"/>
    </source>
</evidence>
<protein>
    <recommendedName>
        <fullName evidence="3">Repeat domain-containing protein</fullName>
    </recommendedName>
</protein>
<dbReference type="RefSeq" id="WP_139186222.1">
    <property type="nucleotide sequence ID" value="NZ_FNDT01000002.1"/>
</dbReference>
<dbReference type="OrthoDB" id="4859523at2"/>
<dbReference type="Proteomes" id="UP000199258">
    <property type="component" value="Unassembled WGS sequence"/>
</dbReference>
<dbReference type="SUPFAM" id="SSF69318">
    <property type="entry name" value="Integrin alpha N-terminal domain"/>
    <property type="match status" value="1"/>
</dbReference>
<accession>A0A1G8F172</accession>
<dbReference type="Gene3D" id="2.115.10.10">
    <property type="entry name" value="Tachylectin 2"/>
    <property type="match status" value="1"/>
</dbReference>
<gene>
    <name evidence="1" type="ORF">SAMN04488693_102331</name>
</gene>
<evidence type="ECO:0000313" key="1">
    <source>
        <dbReference type="EMBL" id="SDH75860.1"/>
    </source>
</evidence>
<dbReference type="InterPro" id="IPR028994">
    <property type="entry name" value="Integrin_alpha_N"/>
</dbReference>
<reference evidence="1 2" key="1">
    <citation type="submission" date="2016-10" db="EMBL/GenBank/DDBJ databases">
        <authorList>
            <person name="de Groot N.N."/>
        </authorList>
    </citation>
    <scope>NUCLEOTIDE SEQUENCE [LARGE SCALE GENOMIC DNA]</scope>
    <source>
        <strain evidence="1 2">NP_1H</strain>
    </source>
</reference>
<dbReference type="EMBL" id="FNDT01000002">
    <property type="protein sequence ID" value="SDH75860.1"/>
    <property type="molecule type" value="Genomic_DNA"/>
</dbReference>
<name>A0A1G8F172_9MICC</name>
<dbReference type="STRING" id="335973.SAMN04488693_102331"/>
<feature type="non-terminal residue" evidence="1">
    <location>
        <position position="1"/>
    </location>
</feature>
<proteinExistence type="predicted"/>
<organism evidence="1 2">
    <name type="scientific">Arthrobacter subterraneus</name>
    <dbReference type="NCBI Taxonomy" id="335973"/>
    <lineage>
        <taxon>Bacteria</taxon>
        <taxon>Bacillati</taxon>
        <taxon>Actinomycetota</taxon>
        <taxon>Actinomycetes</taxon>
        <taxon>Micrococcales</taxon>
        <taxon>Micrococcaceae</taxon>
        <taxon>Arthrobacter</taxon>
    </lineage>
</organism>